<dbReference type="NCBIfam" id="TIGR01901">
    <property type="entry name" value="adhes_NPXG"/>
    <property type="match status" value="1"/>
</dbReference>
<evidence type="ECO:0000256" key="1">
    <source>
        <dbReference type="SAM" id="SignalP"/>
    </source>
</evidence>
<dbReference type="KEGG" id="sba:Sulba_1369"/>
<feature type="domain" description="Filamentous haemagglutinin FhaB/tRNA nuclease CdiA-like TPS" evidence="2">
    <location>
        <begin position="44"/>
        <end position="164"/>
    </location>
</feature>
<dbReference type="InterPro" id="IPR012334">
    <property type="entry name" value="Pectin_lyas_fold"/>
</dbReference>
<dbReference type="NCBIfam" id="TIGR01731">
    <property type="entry name" value="fil_hemag_20aa"/>
    <property type="match status" value="3"/>
</dbReference>
<gene>
    <name evidence="3" type="ordered locus">Sulba_1369</name>
</gene>
<proteinExistence type="predicted"/>
<dbReference type="Pfam" id="PF05860">
    <property type="entry name" value="TPS"/>
    <property type="match status" value="1"/>
</dbReference>
<dbReference type="eggNOG" id="COG3210">
    <property type="taxonomic scope" value="Bacteria"/>
</dbReference>
<evidence type="ECO:0000313" key="3">
    <source>
        <dbReference type="EMBL" id="AFL68658.1"/>
    </source>
</evidence>
<organism evidence="3 4">
    <name type="scientific">Sulfurospirillum barnesii (strain ATCC 700032 / DSM 10660 / SES-3)</name>
    <dbReference type="NCBI Taxonomy" id="760154"/>
    <lineage>
        <taxon>Bacteria</taxon>
        <taxon>Pseudomonadati</taxon>
        <taxon>Campylobacterota</taxon>
        <taxon>Epsilonproteobacteria</taxon>
        <taxon>Campylobacterales</taxon>
        <taxon>Sulfurospirillaceae</taxon>
        <taxon>Sulfurospirillum</taxon>
    </lineage>
</organism>
<keyword evidence="1" id="KW-0732">Signal</keyword>
<dbReference type="SUPFAM" id="SSF51126">
    <property type="entry name" value="Pectin lyase-like"/>
    <property type="match status" value="1"/>
</dbReference>
<feature type="signal peptide" evidence="1">
    <location>
        <begin position="1"/>
        <end position="23"/>
    </location>
</feature>
<dbReference type="SMART" id="SM00912">
    <property type="entry name" value="Haemagg_act"/>
    <property type="match status" value="1"/>
</dbReference>
<feature type="chain" id="PRO_5003682657" evidence="1">
    <location>
        <begin position="24"/>
        <end position="1734"/>
    </location>
</feature>
<dbReference type="PATRIC" id="fig|760154.4.peg.1373"/>
<name>I3XXI4_SULBS</name>
<evidence type="ECO:0000313" key="4">
    <source>
        <dbReference type="Proteomes" id="UP000006176"/>
    </source>
</evidence>
<dbReference type="InterPro" id="IPR010069">
    <property type="entry name" value="CdiA_FHA1_rpt"/>
</dbReference>
<dbReference type="InterPro" id="IPR008638">
    <property type="entry name" value="FhaB/CdiA-like_TPS"/>
</dbReference>
<reference evidence="3 4" key="1">
    <citation type="submission" date="2012-06" db="EMBL/GenBank/DDBJ databases">
        <title>Complete sequence of Sulfurospirillum barnesii SES-3.</title>
        <authorList>
            <consortium name="US DOE Joint Genome Institute"/>
            <person name="Lucas S."/>
            <person name="Han J."/>
            <person name="Lapidus A."/>
            <person name="Cheng J.-F."/>
            <person name="Goodwin L."/>
            <person name="Pitluck S."/>
            <person name="Peters L."/>
            <person name="Ovchinnikova G."/>
            <person name="Lu M."/>
            <person name="Detter J.C."/>
            <person name="Han C."/>
            <person name="Tapia R."/>
            <person name="Land M."/>
            <person name="Hauser L."/>
            <person name="Kyrpides N."/>
            <person name="Ivanova N."/>
            <person name="Pagani I."/>
            <person name="Stolz J."/>
            <person name="Arkin A."/>
            <person name="Dehal P."/>
            <person name="Oremland R."/>
            <person name="Saltikov C."/>
            <person name="Basu P."/>
            <person name="Hollibaugh J."/>
            <person name="Newman D."/>
            <person name="Stolyar S."/>
            <person name="Hazen T."/>
            <person name="Woyke T."/>
        </authorList>
    </citation>
    <scope>NUCLEOTIDE SEQUENCE [LARGE SCALE GENOMIC DNA]</scope>
    <source>
        <strain evidence="4">ATCC 700032 / DSM 10660 / SES-3</strain>
    </source>
</reference>
<protein>
    <submittedName>
        <fullName evidence="3">Filamentous hemagglutinin family N-terminal domain protein</fullName>
    </submittedName>
</protein>
<dbReference type="RefSeq" id="WP_014769536.1">
    <property type="nucleotide sequence ID" value="NC_018002.1"/>
</dbReference>
<dbReference type="OrthoDB" id="5666689at2"/>
<accession>I3XXI4</accession>
<dbReference type="HOGENOM" id="CLU_234619_0_0_7"/>
<evidence type="ECO:0000259" key="2">
    <source>
        <dbReference type="SMART" id="SM00912"/>
    </source>
</evidence>
<dbReference type="Gene3D" id="2.160.20.10">
    <property type="entry name" value="Single-stranded right-handed beta-helix, Pectin lyase-like"/>
    <property type="match status" value="1"/>
</dbReference>
<dbReference type="STRING" id="760154.Sulba_1369"/>
<dbReference type="InterPro" id="IPR011050">
    <property type="entry name" value="Pectin_lyase_fold/virulence"/>
</dbReference>
<keyword evidence="4" id="KW-1185">Reference proteome</keyword>
<sequence>MNFRQIISISISLLLVSNQTLYAAGITVDTSAAKAHQAELIKAPSGLPIVNIVTPNAQGLSHNKFSNFNVEQQGLILNNSKTVANTELAGYISYNPNLTGNAAKLILSEVTGTSKTYLRGYTEVAGVAADVIIANPNGISVNGGGFINTPNVTLSTGTPMLYQGVLQGFDVSGGNIVIEGDGFNAHNIAKVNLYAKALELNAKLYADALHVTTGENTIALDGTVSSKEKTSTGLSLDSTLLGGIYANAITLKSSDKGIGVTLPPEVLAQDSLELDVNGEIIVSKVTAGATTLKAHDAGIKLQNDISAKTLSIDAGKKLMIEEDKIIEASDALSIIAESILNQGELSALEGKDKSTLKVTQSLENEGFIGGYDLDVSATHIENTGAMYSKNALSINAQTLNNDGLIRSNSTLDLLVSNTLTNQKEGVIYSDGTLTLAANTAQDKSESITNYGLIQSEKNIAIHAKTLNNLASTPTLKDLSSSTSETISRGGKNDFDIVTTSIYKTVVDIPSSPAQIMADGSMLLDLGTLNNVYSLIASDEDIVLNATLANNIGVVLITNTKVVTTQYRDRKKCKRKWHGGKSCKHVADYRGSFTKTENVEEPIANYGIQAKKSITGNVVTLNNLSAHAGLIGNAEIQAKLATIETIELNTKNLNALSNELTQNSEGTLDFIIDEASLDETLATLKTLEDLSAYQTELLATKSDIQEILNESKPLVSSLESLLPTLQTLDATANTAPITTTLETIKANFLSIETHLLALEELSSSLKVVDDANLQKDALLLNQEALSTLINQNTTLLQALDLSALNTSLESKSDTLRADVGLALAQQSNVEYKIINANNGLYQTNTHHALSSTKAPTYTTNNSTIIDNITLPKGKYGTFLVNKAHNHPYLIEANPRYTNYNTFISSDYMLSKLNFKPEQTQKRLGDAMYETQLVSNSIVRLSGSRYLEGYGTELAQFQGLMDNALSVQKDLGLELGISLSLEQIARLSKNIVWMVEKEVEGEKVLVPEVYLASSNVSSDGARIEAGEIHLLIEETLLNNGIIASEGSLKIATGASLTNQNGSITSGETMALSSKGVLENLSGTIHADGDMTLDAKSIHSTAFSEEKTYTYARGYQRITEQGNAAQFTSGGNLSMQTNDEISLVNSYIQATNDVTLTSKGTIALSALAKNESYDFKIGGGYNKGYATTHAPSSIEASNITLNASALTLNASNLSASDTLRLHATEGVAILTSNDVRYQDTKVKTKGGLFGGKKVKKDEVSTSTVVSSTLSAKTLNIDTSTLSIQGSKLTAEQATIASEIIELISLKNSEYESHFSDKSGFITRTITSKGHVKEEVVPAIIEVEKQLIINHKDVTQQLQTDNILKTITSQSGLSVEQIKLVEAYAKSDEWNKKMTTLSGMGSLIIAAVVTICTMGAGGGLVGLGAAQAAATSTAATAAATGTAAATAAAASAASALTTATIQAAVVQSIVTQMANTLVTAAITGNSPVIDAASIAKGAVLAGVLSYANISFATDALKENMSLYDYAKNATIRGTVQGVGSEISGGKFKDGFATGATLSVVSDGALQMRQYVKDNFDYAGKDGKPVPENVKSVGVNGDGVKVEGSHPEKVVENGVIIRTKEVIAPTGGSQMGENLLFGMPIVEGSVTNKTLAYFAGPHDFLSSWNYENINIDGQTLTVLKDNGTLVNVASGALLIPALPLAAAPFIEKNINEINTINSIQEQESKKAEDFILTNTKDTK</sequence>
<dbReference type="Proteomes" id="UP000006176">
    <property type="component" value="Chromosome"/>
</dbReference>
<dbReference type="EMBL" id="CP003333">
    <property type="protein sequence ID" value="AFL68658.1"/>
    <property type="molecule type" value="Genomic_DNA"/>
</dbReference>